<evidence type="ECO:0000256" key="2">
    <source>
        <dbReference type="ARBA" id="ARBA00022448"/>
    </source>
</evidence>
<feature type="transmembrane region" description="Helical" evidence="6">
    <location>
        <begin position="75"/>
        <end position="97"/>
    </location>
</feature>
<gene>
    <name evidence="8" type="ORF">SAMN02745168_1750</name>
</gene>
<evidence type="ECO:0000256" key="1">
    <source>
        <dbReference type="ARBA" id="ARBA00004651"/>
    </source>
</evidence>
<dbReference type="Gene3D" id="1.20.1250.20">
    <property type="entry name" value="MFS general substrate transporter like domains"/>
    <property type="match status" value="1"/>
</dbReference>
<keyword evidence="5 6" id="KW-0472">Membrane</keyword>
<comment type="subcellular location">
    <subcellularLocation>
        <location evidence="1">Cell membrane</location>
        <topology evidence="1">Multi-pass membrane protein</topology>
    </subcellularLocation>
</comment>
<feature type="transmembrane region" description="Helical" evidence="6">
    <location>
        <begin position="109"/>
        <end position="128"/>
    </location>
</feature>
<evidence type="ECO:0000313" key="8">
    <source>
        <dbReference type="EMBL" id="SMC60447.1"/>
    </source>
</evidence>
<feature type="transmembrane region" description="Helical" evidence="6">
    <location>
        <begin position="35"/>
        <end position="55"/>
    </location>
</feature>
<keyword evidence="2" id="KW-0813">Transport</keyword>
<dbReference type="InterPro" id="IPR050327">
    <property type="entry name" value="Proton-linked_MCT"/>
</dbReference>
<dbReference type="Pfam" id="PF07690">
    <property type="entry name" value="MFS_1"/>
    <property type="match status" value="1"/>
</dbReference>
<dbReference type="GO" id="GO:0005886">
    <property type="term" value="C:plasma membrane"/>
    <property type="evidence" value="ECO:0007669"/>
    <property type="project" value="UniProtKB-SubCell"/>
</dbReference>
<sequence length="452" mass="47534">MNKFSYSSGITDTSLSAGKEATGYIMLKARRSGKFFYGYIILAAVWIIYFSNLGLTIYGTAALNAVMAEERGFDAAAIGFAVGLCTLMQGLTGPFVGNLIDKKGVRLPFILGSILIITGSLAIAYLGLGEIPFIGAYGLVMGAGMGFAGILTTQSAVNEWFSQRKNMALAVLLSAGGIGGFISPILLNRIVDAGSWTQGWIFIAGAAAVSIAISVFVIVDRPSSIGECSDGKEYHRRHPGAAEASPSAPRLTMQQIFSQPSLYHILFNTLGRSMLYYACIGQIVLYLVYGGIPRDQAVVVISIVTVVSLLGRFAFGFICGKTIKPKHGLSFGSLFLAAGLLMITAMTGNLPLIYIGGALVGLGQGVGYIATTLTIVEYMGNTNFPRVMGISSPINYFAGALGPIASGIAATVTGSYIPVFVTLSIVCAAGGITILFSKPLDFSKFTEVPERA</sequence>
<feature type="transmembrane region" description="Helical" evidence="6">
    <location>
        <begin position="298"/>
        <end position="317"/>
    </location>
</feature>
<dbReference type="STRING" id="1122930.SAMN02745168_1750"/>
<accession>A0A1W2AIE8</accession>
<feature type="transmembrane region" description="Helical" evidence="6">
    <location>
        <begin position="134"/>
        <end position="157"/>
    </location>
</feature>
<protein>
    <submittedName>
        <fullName evidence="8">Major Facilitator Superfamily protein</fullName>
    </submittedName>
</protein>
<keyword evidence="9" id="KW-1185">Reference proteome</keyword>
<dbReference type="PANTHER" id="PTHR11360:SF290">
    <property type="entry name" value="MONOCARBOXYLATE MFS PERMEASE"/>
    <property type="match status" value="1"/>
</dbReference>
<dbReference type="PANTHER" id="PTHR11360">
    <property type="entry name" value="MONOCARBOXYLATE TRANSPORTER"/>
    <property type="match status" value="1"/>
</dbReference>
<feature type="transmembrane region" description="Helical" evidence="6">
    <location>
        <begin position="329"/>
        <end position="346"/>
    </location>
</feature>
<dbReference type="PROSITE" id="PS50850">
    <property type="entry name" value="MFS"/>
    <property type="match status" value="1"/>
</dbReference>
<evidence type="ECO:0000256" key="5">
    <source>
        <dbReference type="ARBA" id="ARBA00023136"/>
    </source>
</evidence>
<dbReference type="InterPro" id="IPR036259">
    <property type="entry name" value="MFS_trans_sf"/>
</dbReference>
<dbReference type="GO" id="GO:0022857">
    <property type="term" value="F:transmembrane transporter activity"/>
    <property type="evidence" value="ECO:0007669"/>
    <property type="project" value="InterPro"/>
</dbReference>
<feature type="transmembrane region" description="Helical" evidence="6">
    <location>
        <begin position="199"/>
        <end position="219"/>
    </location>
</feature>
<feature type="transmembrane region" description="Helical" evidence="6">
    <location>
        <begin position="416"/>
        <end position="436"/>
    </location>
</feature>
<feature type="transmembrane region" description="Helical" evidence="6">
    <location>
        <begin position="352"/>
        <end position="376"/>
    </location>
</feature>
<name>A0A1W2AIE8_9FIRM</name>
<dbReference type="SUPFAM" id="SSF103473">
    <property type="entry name" value="MFS general substrate transporter"/>
    <property type="match status" value="1"/>
</dbReference>
<dbReference type="AlphaFoldDB" id="A0A1W2AIE8"/>
<proteinExistence type="predicted"/>
<feature type="transmembrane region" description="Helical" evidence="6">
    <location>
        <begin position="388"/>
        <end position="410"/>
    </location>
</feature>
<dbReference type="EMBL" id="FWXW01000004">
    <property type="protein sequence ID" value="SMC60447.1"/>
    <property type="molecule type" value="Genomic_DNA"/>
</dbReference>
<evidence type="ECO:0000313" key="9">
    <source>
        <dbReference type="Proteomes" id="UP000192790"/>
    </source>
</evidence>
<evidence type="ECO:0000259" key="7">
    <source>
        <dbReference type="PROSITE" id="PS50850"/>
    </source>
</evidence>
<dbReference type="InterPro" id="IPR020846">
    <property type="entry name" value="MFS_dom"/>
</dbReference>
<feature type="transmembrane region" description="Helical" evidence="6">
    <location>
        <begin position="274"/>
        <end position="292"/>
    </location>
</feature>
<feature type="transmembrane region" description="Helical" evidence="6">
    <location>
        <begin position="169"/>
        <end position="187"/>
    </location>
</feature>
<evidence type="ECO:0000256" key="4">
    <source>
        <dbReference type="ARBA" id="ARBA00022989"/>
    </source>
</evidence>
<reference evidence="8 9" key="1">
    <citation type="submission" date="2017-04" db="EMBL/GenBank/DDBJ databases">
        <authorList>
            <person name="Afonso C.L."/>
            <person name="Miller P.J."/>
            <person name="Scott M.A."/>
            <person name="Spackman E."/>
            <person name="Goraichik I."/>
            <person name="Dimitrov K.M."/>
            <person name="Suarez D.L."/>
            <person name="Swayne D.E."/>
        </authorList>
    </citation>
    <scope>NUCLEOTIDE SEQUENCE [LARGE SCALE GENOMIC DNA]</scope>
    <source>
        <strain evidence="8 9">DSM 12816</strain>
    </source>
</reference>
<feature type="domain" description="Major facilitator superfamily (MFS) profile" evidence="7">
    <location>
        <begin position="40"/>
        <end position="442"/>
    </location>
</feature>
<evidence type="ECO:0000256" key="6">
    <source>
        <dbReference type="SAM" id="Phobius"/>
    </source>
</evidence>
<organism evidence="8 9">
    <name type="scientific">Papillibacter cinnamivorans DSM 12816</name>
    <dbReference type="NCBI Taxonomy" id="1122930"/>
    <lineage>
        <taxon>Bacteria</taxon>
        <taxon>Bacillati</taxon>
        <taxon>Bacillota</taxon>
        <taxon>Clostridia</taxon>
        <taxon>Eubacteriales</taxon>
        <taxon>Oscillospiraceae</taxon>
        <taxon>Papillibacter</taxon>
    </lineage>
</organism>
<keyword evidence="3 6" id="KW-0812">Transmembrane</keyword>
<evidence type="ECO:0000256" key="3">
    <source>
        <dbReference type="ARBA" id="ARBA00022692"/>
    </source>
</evidence>
<dbReference type="Proteomes" id="UP000192790">
    <property type="component" value="Unassembled WGS sequence"/>
</dbReference>
<keyword evidence="4 6" id="KW-1133">Transmembrane helix</keyword>
<dbReference type="InterPro" id="IPR011701">
    <property type="entry name" value="MFS"/>
</dbReference>